<name>A0AAP4D6E1_9PROT</name>
<sequence length="313" mass="33101">MTATGAVAIFTLAEDIHGHLVADHVRRLGHRCHLVATDRMAFAPSLSWRSGEGGAAIRDIDGAGLDPARLDAVWWRRVAGGGPVPGEGVDEAARTLVPGECRAALAGAVLSRFRGRWINDPAAEIRADNKLVQLDAAQAAGLDVPETLVSAEPARIRGFLDRQDGRLVVKAVRGTAAFSIPARLVGAADLASDAALEACPAIYQEVVEGSRHLRVHVFGEEVIAVRIASPHLDWRPDLDVPMEPVRLEDGLAARLAGLVKGLGLAMGILDLKLREDGQPVFLEINPQGQFAFVEGLTGLPLAGRMAAFLTSAG</sequence>
<keyword evidence="4" id="KW-1185">Reference proteome</keyword>
<comment type="caution">
    <text evidence="3">The sequence shown here is derived from an EMBL/GenBank/DDBJ whole genome shotgun (WGS) entry which is preliminary data.</text>
</comment>
<dbReference type="SUPFAM" id="SSF56059">
    <property type="entry name" value="Glutathione synthetase ATP-binding domain-like"/>
    <property type="match status" value="1"/>
</dbReference>
<evidence type="ECO:0000313" key="4">
    <source>
        <dbReference type="Proteomes" id="UP001301140"/>
    </source>
</evidence>
<dbReference type="InterPro" id="IPR011761">
    <property type="entry name" value="ATP-grasp"/>
</dbReference>
<gene>
    <name evidence="3" type="ORF">PZ740_13475</name>
</gene>
<dbReference type="EMBL" id="JARGEQ010000126">
    <property type="protein sequence ID" value="MDF1587392.1"/>
    <property type="molecule type" value="Genomic_DNA"/>
</dbReference>
<dbReference type="AlphaFoldDB" id="A0AAP4D6E1"/>
<dbReference type="PANTHER" id="PTHR21621">
    <property type="entry name" value="RIBOSOMAL PROTEIN S6 MODIFICATION PROTEIN"/>
    <property type="match status" value="1"/>
</dbReference>
<keyword evidence="1" id="KW-0067">ATP-binding</keyword>
<dbReference type="GO" id="GO:0005737">
    <property type="term" value="C:cytoplasm"/>
    <property type="evidence" value="ECO:0007669"/>
    <property type="project" value="TreeGrafter"/>
</dbReference>
<dbReference type="GO" id="GO:0005524">
    <property type="term" value="F:ATP binding"/>
    <property type="evidence" value="ECO:0007669"/>
    <property type="project" value="UniProtKB-UniRule"/>
</dbReference>
<reference evidence="3 4" key="1">
    <citation type="submission" date="2023-03" db="EMBL/GenBank/DDBJ databases">
        <title>YIM 152171 draft genome.</title>
        <authorList>
            <person name="Yang Z."/>
        </authorList>
    </citation>
    <scope>NUCLEOTIDE SEQUENCE [LARGE SCALE GENOMIC DNA]</scope>
    <source>
        <strain evidence="3 4">YIM 152171</strain>
    </source>
</reference>
<dbReference type="Gene3D" id="3.30.470.20">
    <property type="entry name" value="ATP-grasp fold, B domain"/>
    <property type="match status" value="1"/>
</dbReference>
<keyword evidence="1" id="KW-0547">Nucleotide-binding</keyword>
<evidence type="ECO:0000259" key="2">
    <source>
        <dbReference type="PROSITE" id="PS50975"/>
    </source>
</evidence>
<organism evidence="3 4">
    <name type="scientific">Marinimicrococcus flavescens</name>
    <dbReference type="NCBI Taxonomy" id="3031815"/>
    <lineage>
        <taxon>Bacteria</taxon>
        <taxon>Pseudomonadati</taxon>
        <taxon>Pseudomonadota</taxon>
        <taxon>Alphaproteobacteria</taxon>
        <taxon>Geminicoccales</taxon>
        <taxon>Geminicoccaceae</taxon>
        <taxon>Marinimicrococcus</taxon>
    </lineage>
</organism>
<dbReference type="PROSITE" id="PS50975">
    <property type="entry name" value="ATP_GRASP"/>
    <property type="match status" value="1"/>
</dbReference>
<feature type="domain" description="ATP-grasp" evidence="2">
    <location>
        <begin position="134"/>
        <end position="310"/>
    </location>
</feature>
<accession>A0AAP4D6E1</accession>
<dbReference type="RefSeq" id="WP_327789811.1">
    <property type="nucleotide sequence ID" value="NZ_JARGEQ010000126.1"/>
</dbReference>
<proteinExistence type="predicted"/>
<dbReference type="GO" id="GO:0046872">
    <property type="term" value="F:metal ion binding"/>
    <property type="evidence" value="ECO:0007669"/>
    <property type="project" value="InterPro"/>
</dbReference>
<evidence type="ECO:0000256" key="1">
    <source>
        <dbReference type="PROSITE-ProRule" id="PRU00409"/>
    </source>
</evidence>
<dbReference type="PANTHER" id="PTHR21621:SF0">
    <property type="entry name" value="BETA-CITRYLGLUTAMATE SYNTHASE B-RELATED"/>
    <property type="match status" value="1"/>
</dbReference>
<dbReference type="GO" id="GO:0009432">
    <property type="term" value="P:SOS response"/>
    <property type="evidence" value="ECO:0007669"/>
    <property type="project" value="TreeGrafter"/>
</dbReference>
<dbReference type="Proteomes" id="UP001301140">
    <property type="component" value="Unassembled WGS sequence"/>
</dbReference>
<dbReference type="GO" id="GO:0018169">
    <property type="term" value="F:ribosomal S6-glutamic acid ligase activity"/>
    <property type="evidence" value="ECO:0007669"/>
    <property type="project" value="TreeGrafter"/>
</dbReference>
<evidence type="ECO:0000313" key="3">
    <source>
        <dbReference type="EMBL" id="MDF1587392.1"/>
    </source>
</evidence>
<protein>
    <recommendedName>
        <fullName evidence="2">ATP-grasp domain-containing protein</fullName>
    </recommendedName>
</protein>